<evidence type="ECO:0000313" key="4">
    <source>
        <dbReference type="EMBL" id="JAS22084.1"/>
    </source>
</evidence>
<dbReference type="PANTHER" id="PTHR14215">
    <property type="entry name" value="PROTEIN OF UNKNOWN FUNCTION DUF729"/>
    <property type="match status" value="1"/>
</dbReference>
<reference evidence="4" key="1">
    <citation type="submission" date="2015-12" db="EMBL/GenBank/DDBJ databases">
        <title>De novo transcriptome assembly of four potential Pierce s Disease insect vectors from Arizona vineyards.</title>
        <authorList>
            <person name="Tassone E.E."/>
        </authorList>
    </citation>
    <scope>NUCLEOTIDE SEQUENCE</scope>
</reference>
<evidence type="ECO:0000256" key="3">
    <source>
        <dbReference type="SAM" id="MobiDB-lite"/>
    </source>
</evidence>
<dbReference type="GO" id="GO:0000266">
    <property type="term" value="P:mitochondrial fission"/>
    <property type="evidence" value="ECO:0007669"/>
    <property type="project" value="TreeGrafter"/>
</dbReference>
<feature type="coiled-coil region" evidence="2">
    <location>
        <begin position="89"/>
        <end position="116"/>
    </location>
</feature>
<comment type="similarity">
    <text evidence="1">Belongs to the MTFR1 family.</text>
</comment>
<dbReference type="EMBL" id="GEDC01015214">
    <property type="protein sequence ID" value="JAS22084.1"/>
    <property type="molecule type" value="Transcribed_RNA"/>
</dbReference>
<sequence>MVDETIQIIIVLKDLSVLIVRYILKFYAVPNKKKNNSLVRNIGSKLPLKNANRIFINRPIPPIIPNDVENKTSPNHRHIEKENIVQKPHINCCEKIEQLEFEMKKLKEQVLQIISNQITTLPEKKEMNTQHLAVDKDQLCVTGPALKAPPPPPPLPELTFSSKTNISYNKTNKKLTSSPKREKNTLNDVLKELKDSRPTLRHVKLSPGGRPIRPPKVPTDPSEILANFLKQRFDSINCTDSTKNLLNNSTSDNSFLSP</sequence>
<name>A0A1B6D8Q9_9HEMI</name>
<dbReference type="GO" id="GO:0009060">
    <property type="term" value="P:aerobic respiration"/>
    <property type="evidence" value="ECO:0007669"/>
    <property type="project" value="TreeGrafter"/>
</dbReference>
<protein>
    <submittedName>
        <fullName evidence="4">Uncharacterized protein</fullName>
    </submittedName>
</protein>
<dbReference type="InterPro" id="IPR007972">
    <property type="entry name" value="Mtfr1"/>
</dbReference>
<organism evidence="4">
    <name type="scientific">Clastoptera arizonana</name>
    <name type="common">Arizona spittle bug</name>
    <dbReference type="NCBI Taxonomy" id="38151"/>
    <lineage>
        <taxon>Eukaryota</taxon>
        <taxon>Metazoa</taxon>
        <taxon>Ecdysozoa</taxon>
        <taxon>Arthropoda</taxon>
        <taxon>Hexapoda</taxon>
        <taxon>Insecta</taxon>
        <taxon>Pterygota</taxon>
        <taxon>Neoptera</taxon>
        <taxon>Paraneoptera</taxon>
        <taxon>Hemiptera</taxon>
        <taxon>Auchenorrhyncha</taxon>
        <taxon>Cercopoidea</taxon>
        <taxon>Clastopteridae</taxon>
        <taxon>Clastoptera</taxon>
    </lineage>
</organism>
<dbReference type="PANTHER" id="PTHR14215:SF0">
    <property type="entry name" value="WH2 DOMAIN-CONTAINING PROTEIN"/>
    <property type="match status" value="1"/>
</dbReference>
<keyword evidence="2" id="KW-0175">Coiled coil</keyword>
<feature type="region of interest" description="Disordered" evidence="3">
    <location>
        <begin position="201"/>
        <end position="220"/>
    </location>
</feature>
<dbReference type="GO" id="GO:0005739">
    <property type="term" value="C:mitochondrion"/>
    <property type="evidence" value="ECO:0007669"/>
    <property type="project" value="TreeGrafter"/>
</dbReference>
<dbReference type="AlphaFoldDB" id="A0A1B6D8Q9"/>
<proteinExistence type="inferred from homology"/>
<evidence type="ECO:0000256" key="2">
    <source>
        <dbReference type="SAM" id="Coils"/>
    </source>
</evidence>
<gene>
    <name evidence="4" type="ORF">g.6022</name>
</gene>
<evidence type="ECO:0000256" key="1">
    <source>
        <dbReference type="ARBA" id="ARBA00005807"/>
    </source>
</evidence>
<accession>A0A1B6D8Q9</accession>